<dbReference type="InterPro" id="IPR012902">
    <property type="entry name" value="N_methyl_site"/>
</dbReference>
<evidence type="ECO:0000256" key="1">
    <source>
        <dbReference type="ARBA" id="ARBA00005233"/>
    </source>
</evidence>
<dbReference type="NCBIfam" id="TIGR02532">
    <property type="entry name" value="IV_pilin_GFxxxE"/>
    <property type="match status" value="1"/>
</dbReference>
<dbReference type="InterPro" id="IPR045584">
    <property type="entry name" value="Pilin-like"/>
</dbReference>
<accession>D4P8A4</accession>
<dbReference type="Pfam" id="PF00114">
    <property type="entry name" value="Pilin"/>
    <property type="match status" value="1"/>
</dbReference>
<evidence type="ECO:0000256" key="2">
    <source>
        <dbReference type="ARBA" id="ARBA00022481"/>
    </source>
</evidence>
<evidence type="ECO:0000256" key="4">
    <source>
        <dbReference type="RuleBase" id="RU000389"/>
    </source>
</evidence>
<name>D4P8A4_KINKI</name>
<evidence type="ECO:0000256" key="5">
    <source>
        <dbReference type="SAM" id="Phobius"/>
    </source>
</evidence>
<evidence type="ECO:0000313" key="6">
    <source>
        <dbReference type="EMBL" id="ADD85104.1"/>
    </source>
</evidence>
<organism evidence="6">
    <name type="scientific">Kingella kingae</name>
    <dbReference type="NCBI Taxonomy" id="504"/>
    <lineage>
        <taxon>Bacteria</taxon>
        <taxon>Pseudomonadati</taxon>
        <taxon>Pseudomonadota</taxon>
        <taxon>Betaproteobacteria</taxon>
        <taxon>Neisseriales</taxon>
        <taxon>Neisseriaceae</taxon>
        <taxon>Kingella</taxon>
    </lineage>
</organism>
<gene>
    <name evidence="6" type="primary">pilA1</name>
</gene>
<evidence type="ECO:0000256" key="3">
    <source>
        <dbReference type="ARBA" id="ARBA00023157"/>
    </source>
</evidence>
<dbReference type="Gene3D" id="3.30.700.10">
    <property type="entry name" value="Glycoprotein, Type 4 Pilin"/>
    <property type="match status" value="1"/>
</dbReference>
<keyword evidence="4" id="KW-0281">Fimbrium</keyword>
<dbReference type="PANTHER" id="PTHR30093:SF34">
    <property type="entry name" value="PREPILIN PEPTIDASE-DEPENDENT PROTEIN D"/>
    <property type="match status" value="1"/>
</dbReference>
<dbReference type="RefSeq" id="WP_285081558.1">
    <property type="nucleotide sequence ID" value="NZ_JARXSQ010000093.1"/>
</dbReference>
<dbReference type="GO" id="GO:0007155">
    <property type="term" value="P:cell adhesion"/>
    <property type="evidence" value="ECO:0007669"/>
    <property type="project" value="InterPro"/>
</dbReference>
<keyword evidence="5" id="KW-0472">Membrane</keyword>
<protein>
    <submittedName>
        <fullName evidence="6">PilA1</fullName>
    </submittedName>
</protein>
<reference evidence="6" key="1">
    <citation type="journal article" date="2010" name="Infect. Immun.">
        <title>Examination of type IV pilus expression and pilus-associated phenotypes in Kingella kingae clinical isolates.</title>
        <authorList>
            <person name="Kehl-Fie T.E."/>
            <person name="Porsch E.A."/>
            <person name="Yagupsky P."/>
            <person name="Grass E.A."/>
            <person name="Obert C."/>
            <person name="Benjamin D.K.Jr."/>
            <person name="St Geme J.W.III."/>
        </authorList>
    </citation>
    <scope>NUCLEOTIDE SEQUENCE</scope>
    <source>
        <strain evidence="6">PYKK181</strain>
    </source>
</reference>
<keyword evidence="2" id="KW-0488">Methylation</keyword>
<dbReference type="PANTHER" id="PTHR30093">
    <property type="entry name" value="GENERAL SECRETION PATHWAY PROTEIN G"/>
    <property type="match status" value="1"/>
</dbReference>
<sequence length="159" mass="16312">MKTMQKGFTLIELMIVIAIIGILAAIALPAYQDYTKRSRVSEGLSLAGGVKSAVTEYYASNNTWPANNAEAGVADKAQITGNAVTSVEVTAEGAGNGATGAGKGVITVTFNGKVDNGKTLIMKGEGNAAGSVKWTCTDGDLATKYRPSECRKVSGGTTS</sequence>
<dbReference type="Pfam" id="PF07963">
    <property type="entry name" value="N_methyl"/>
    <property type="match status" value="1"/>
</dbReference>
<proteinExistence type="inferred from homology"/>
<keyword evidence="3" id="KW-1015">Disulfide bond</keyword>
<dbReference type="GO" id="GO:0009289">
    <property type="term" value="C:pilus"/>
    <property type="evidence" value="ECO:0007669"/>
    <property type="project" value="InterPro"/>
</dbReference>
<dbReference type="SUPFAM" id="SSF54523">
    <property type="entry name" value="Pili subunits"/>
    <property type="match status" value="1"/>
</dbReference>
<comment type="similarity">
    <text evidence="1 4">Belongs to the N-Me-Phe pilin family.</text>
</comment>
<feature type="transmembrane region" description="Helical" evidence="5">
    <location>
        <begin position="7"/>
        <end position="31"/>
    </location>
</feature>
<dbReference type="PROSITE" id="PS00409">
    <property type="entry name" value="PROKAR_NTER_METHYL"/>
    <property type="match status" value="1"/>
</dbReference>
<keyword evidence="5" id="KW-1133">Transmembrane helix</keyword>
<dbReference type="EMBL" id="GU581063">
    <property type="protein sequence ID" value="ADD85104.1"/>
    <property type="molecule type" value="Genomic_DNA"/>
</dbReference>
<dbReference type="AlphaFoldDB" id="D4P8A4"/>
<dbReference type="InterPro" id="IPR001082">
    <property type="entry name" value="Pilin"/>
</dbReference>
<keyword evidence="5" id="KW-0812">Transmembrane</keyword>